<keyword evidence="7" id="KW-0175">Coiled coil</keyword>
<dbReference type="GO" id="GO:0003676">
    <property type="term" value="F:nucleic acid binding"/>
    <property type="evidence" value="ECO:0007669"/>
    <property type="project" value="InterPro"/>
</dbReference>
<accession>G1WKL1</accession>
<dbReference type="STRING" id="742742.HMPREF9452_01874"/>
<dbReference type="InterPro" id="IPR029063">
    <property type="entry name" value="SAM-dependent_MTases_sf"/>
</dbReference>
<comment type="catalytic activity">
    <reaction evidence="6">
        <text>a 2'-deoxyadenosine in DNA + S-adenosyl-L-methionine = an N(6)-methyl-2'-deoxyadenosine in DNA + S-adenosyl-L-homocysteine + H(+)</text>
        <dbReference type="Rhea" id="RHEA:15197"/>
        <dbReference type="Rhea" id="RHEA-COMP:12418"/>
        <dbReference type="Rhea" id="RHEA-COMP:12419"/>
        <dbReference type="ChEBI" id="CHEBI:15378"/>
        <dbReference type="ChEBI" id="CHEBI:57856"/>
        <dbReference type="ChEBI" id="CHEBI:59789"/>
        <dbReference type="ChEBI" id="CHEBI:90615"/>
        <dbReference type="ChEBI" id="CHEBI:90616"/>
        <dbReference type="EC" id="2.1.1.72"/>
    </reaction>
</comment>
<dbReference type="InterPro" id="IPR002052">
    <property type="entry name" value="DNA_methylase_N6_adenine_CS"/>
</dbReference>
<sequence length="514" mass="58228">MSSLLERAYNPDVLTCLANLSNDEVFTPPELANDVLDMLPPEIWSDPTIKILDPCCKSGVFLREAAKRFIKGLEREYPNLQERVDHIMHEQLFGIAITELTSLLSRRSLYCSKFPNGRFSVVEFDSSEGNVRQRTVQHTWANGRCKFCGASNAEYDRDEALETYAYEFIHTDDPERILNMKFDVIVGNPPYQLSDGGNSASAMPIYQKFVEQAKKLSPRFLAMIIPARWFVGGRGLDSFRSEMLNDHHIRILHDYPNASDCFPGVEIKGGVCYFLRERDSEGLCTIFSHNGNETTSCTRPLLEPGMSTFIRSTTQISVLNKVKQLNEQPMSALLNAGRYFGFHTRIVWNGDTGTLQTADGASSYPVRKTQTEDYCIKVYVAHGTCWIQPKNITRNQQAIESYKVLIPRAGNPNSSILGNPKISEPGSCSSNTYNVIVLGEDRETAENIVTYLKTRFVRYLVATRTSTQDMAPKSFEFVPCQDWSRPWKDEDLFEKYNLSGNERQTVLGTIPEMI</sequence>
<evidence type="ECO:0000256" key="6">
    <source>
        <dbReference type="ARBA" id="ARBA00047942"/>
    </source>
</evidence>
<dbReference type="Pfam" id="PF07669">
    <property type="entry name" value="Eco57I"/>
    <property type="match status" value="1"/>
</dbReference>
<dbReference type="eggNOG" id="COG0286">
    <property type="taxonomic scope" value="Bacteria"/>
</dbReference>
<dbReference type="PATRIC" id="fig|742742.3.peg.1857"/>
<dbReference type="RefSeq" id="WP_009141900.1">
    <property type="nucleotide sequence ID" value="NZ_JH126473.1"/>
</dbReference>
<dbReference type="PANTHER" id="PTHR33841:SF5">
    <property type="entry name" value="DNA METHYLASE (MODIFICATION METHYLASE) (METHYLTRANSFERASE)-RELATED"/>
    <property type="match status" value="1"/>
</dbReference>
<dbReference type="SUPFAM" id="SSF53335">
    <property type="entry name" value="S-adenosyl-L-methionine-dependent methyltransferases"/>
    <property type="match status" value="1"/>
</dbReference>
<evidence type="ECO:0000313" key="9">
    <source>
        <dbReference type="EMBL" id="EGX68956.1"/>
    </source>
</evidence>
<keyword evidence="5" id="KW-0949">S-adenosyl-L-methionine</keyword>
<protein>
    <recommendedName>
        <fullName evidence="2">site-specific DNA-methyltransferase (adenine-specific)</fullName>
        <ecNumber evidence="2">2.1.1.72</ecNumber>
    </recommendedName>
</protein>
<comment type="caution">
    <text evidence="9">The sequence shown here is derived from an EMBL/GenBank/DDBJ whole genome shotgun (WGS) entry which is preliminary data.</text>
</comment>
<name>G1WKL1_9ACTN</name>
<evidence type="ECO:0000256" key="2">
    <source>
        <dbReference type="ARBA" id="ARBA00011900"/>
    </source>
</evidence>
<dbReference type="GO" id="GO:0006304">
    <property type="term" value="P:DNA modification"/>
    <property type="evidence" value="ECO:0007669"/>
    <property type="project" value="InterPro"/>
</dbReference>
<keyword evidence="3" id="KW-0489">Methyltransferase</keyword>
<dbReference type="PRINTS" id="PR00507">
    <property type="entry name" value="N12N6MTFRASE"/>
</dbReference>
<dbReference type="AlphaFoldDB" id="G1WKL1"/>
<proteinExistence type="inferred from homology"/>
<dbReference type="InterPro" id="IPR050953">
    <property type="entry name" value="N4_N6_ade-DNA_methylase"/>
</dbReference>
<evidence type="ECO:0000259" key="8">
    <source>
        <dbReference type="Pfam" id="PF07669"/>
    </source>
</evidence>
<evidence type="ECO:0000256" key="3">
    <source>
        <dbReference type="ARBA" id="ARBA00022603"/>
    </source>
</evidence>
<keyword evidence="4" id="KW-0808">Transferase</keyword>
<evidence type="ECO:0000256" key="1">
    <source>
        <dbReference type="ARBA" id="ARBA00006594"/>
    </source>
</evidence>
<dbReference type="PANTHER" id="PTHR33841">
    <property type="entry name" value="DNA METHYLTRANSFERASE YEEA-RELATED"/>
    <property type="match status" value="1"/>
</dbReference>
<gene>
    <name evidence="9" type="ORF">HMPREF9452_01874</name>
</gene>
<dbReference type="GO" id="GO:0009007">
    <property type="term" value="F:site-specific DNA-methyltransferase (adenine-specific) activity"/>
    <property type="evidence" value="ECO:0007669"/>
    <property type="project" value="UniProtKB-EC"/>
</dbReference>
<keyword evidence="10" id="KW-1185">Reference proteome</keyword>
<evidence type="ECO:0000256" key="5">
    <source>
        <dbReference type="ARBA" id="ARBA00022691"/>
    </source>
</evidence>
<dbReference type="GO" id="GO:0032259">
    <property type="term" value="P:methylation"/>
    <property type="evidence" value="ECO:0007669"/>
    <property type="project" value="UniProtKB-KW"/>
</dbReference>
<evidence type="ECO:0000256" key="4">
    <source>
        <dbReference type="ARBA" id="ARBA00022679"/>
    </source>
</evidence>
<comment type="similarity">
    <text evidence="1">Belongs to the N(4)/N(6)-methyltransferase family.</text>
</comment>
<feature type="domain" description="Type II methyltransferase M.TaqI-like" evidence="8">
    <location>
        <begin position="90"/>
        <end position="262"/>
    </location>
</feature>
<dbReference type="EMBL" id="ADLS01000027">
    <property type="protein sequence ID" value="EGX68956.1"/>
    <property type="molecule type" value="Genomic_DNA"/>
</dbReference>
<evidence type="ECO:0000256" key="7">
    <source>
        <dbReference type="SAM" id="Coils"/>
    </source>
</evidence>
<dbReference type="Proteomes" id="UP000004830">
    <property type="component" value="Unassembled WGS sequence"/>
</dbReference>
<reference evidence="9 10" key="1">
    <citation type="submission" date="2011-06" db="EMBL/GenBank/DDBJ databases">
        <title>The Genome Sequence of Collinsella tanakaei YIT 12063.</title>
        <authorList>
            <consortium name="The Broad Institute Genome Sequencing Platform"/>
            <person name="Earl A."/>
            <person name="Ward D."/>
            <person name="Feldgarden M."/>
            <person name="Gevers D."/>
            <person name="Morotomi M."/>
            <person name="Young S.K."/>
            <person name="Zeng Q."/>
            <person name="Gargeya S."/>
            <person name="Fitzgerald M."/>
            <person name="Haas B."/>
            <person name="Abouelleil A."/>
            <person name="Alvarado L."/>
            <person name="Arachchi H.M."/>
            <person name="Berlin A."/>
            <person name="Brown A."/>
            <person name="Chapman S.B."/>
            <person name="Chen Z."/>
            <person name="Dunbar C."/>
            <person name="Freedman E."/>
            <person name="Gearin G."/>
            <person name="Gellesch M."/>
            <person name="Goldberg J."/>
            <person name="Griggs A."/>
            <person name="Gujja S."/>
            <person name="Heiman D."/>
            <person name="Howarth C."/>
            <person name="Larson L."/>
            <person name="Lui A."/>
            <person name="MacDonald P.J.P."/>
            <person name="Mehta T."/>
            <person name="Montmayeur A."/>
            <person name="Murphy C."/>
            <person name="Neiman D."/>
            <person name="Pearson M."/>
            <person name="Priest M."/>
            <person name="Roberts A."/>
            <person name="Saif S."/>
            <person name="Shea T."/>
            <person name="Shenoy N."/>
            <person name="Sisk P."/>
            <person name="Stolte C."/>
            <person name="Sykes S."/>
            <person name="Wortman J."/>
            <person name="Nusbaum C."/>
            <person name="Birren B."/>
        </authorList>
    </citation>
    <scope>NUCLEOTIDE SEQUENCE [LARGE SCALE GENOMIC DNA]</scope>
    <source>
        <strain evidence="9 10">YIT 12063</strain>
    </source>
</reference>
<dbReference type="EC" id="2.1.1.72" evidence="2"/>
<dbReference type="PROSITE" id="PS00092">
    <property type="entry name" value="N6_MTASE"/>
    <property type="match status" value="1"/>
</dbReference>
<dbReference type="GeneID" id="62759560"/>
<dbReference type="HOGENOM" id="CLU_024181_1_0_11"/>
<feature type="coiled-coil region" evidence="7">
    <location>
        <begin position="63"/>
        <end position="90"/>
    </location>
</feature>
<evidence type="ECO:0000313" key="10">
    <source>
        <dbReference type="Proteomes" id="UP000004830"/>
    </source>
</evidence>
<dbReference type="InterPro" id="IPR011639">
    <property type="entry name" value="MethylTrfase_TaqI-like_dom"/>
</dbReference>
<dbReference type="Gene3D" id="3.40.50.150">
    <property type="entry name" value="Vaccinia Virus protein VP39"/>
    <property type="match status" value="1"/>
</dbReference>
<organism evidence="9 10">
    <name type="scientific">Collinsella tanakaei YIT 12063</name>
    <dbReference type="NCBI Taxonomy" id="742742"/>
    <lineage>
        <taxon>Bacteria</taxon>
        <taxon>Bacillati</taxon>
        <taxon>Actinomycetota</taxon>
        <taxon>Coriobacteriia</taxon>
        <taxon>Coriobacteriales</taxon>
        <taxon>Coriobacteriaceae</taxon>
        <taxon>Collinsella</taxon>
    </lineage>
</organism>
<dbReference type="OrthoDB" id="9782445at2"/>